<feature type="compositionally biased region" description="Basic and acidic residues" evidence="1">
    <location>
        <begin position="203"/>
        <end position="212"/>
    </location>
</feature>
<feature type="compositionally biased region" description="Acidic residues" evidence="1">
    <location>
        <begin position="213"/>
        <end position="224"/>
    </location>
</feature>
<organism evidence="2 3">
    <name type="scientific">Spirodela intermedia</name>
    <name type="common">Intermediate duckweed</name>
    <dbReference type="NCBI Taxonomy" id="51605"/>
    <lineage>
        <taxon>Eukaryota</taxon>
        <taxon>Viridiplantae</taxon>
        <taxon>Streptophyta</taxon>
        <taxon>Embryophyta</taxon>
        <taxon>Tracheophyta</taxon>
        <taxon>Spermatophyta</taxon>
        <taxon>Magnoliopsida</taxon>
        <taxon>Liliopsida</taxon>
        <taxon>Araceae</taxon>
        <taxon>Lemnoideae</taxon>
        <taxon>Spirodela</taxon>
    </lineage>
</organism>
<gene>
    <name evidence="2" type="ORF">SI8410_04005760</name>
</gene>
<accession>A0A7I8KBE4</accession>
<keyword evidence="3" id="KW-1185">Reference proteome</keyword>
<feature type="region of interest" description="Disordered" evidence="1">
    <location>
        <begin position="154"/>
        <end position="183"/>
    </location>
</feature>
<evidence type="ECO:0000256" key="1">
    <source>
        <dbReference type="SAM" id="MobiDB-lite"/>
    </source>
</evidence>
<protein>
    <submittedName>
        <fullName evidence="2">Uncharacterized protein</fullName>
    </submittedName>
</protein>
<evidence type="ECO:0000313" key="2">
    <source>
        <dbReference type="EMBL" id="CAA7395099.1"/>
    </source>
</evidence>
<feature type="compositionally biased region" description="Acidic residues" evidence="1">
    <location>
        <begin position="164"/>
        <end position="178"/>
    </location>
</feature>
<proteinExistence type="predicted"/>
<feature type="compositionally biased region" description="Polar residues" evidence="1">
    <location>
        <begin position="76"/>
        <end position="89"/>
    </location>
</feature>
<reference evidence="2" key="1">
    <citation type="submission" date="2020-02" db="EMBL/GenBank/DDBJ databases">
        <authorList>
            <person name="Scholz U."/>
            <person name="Mascher M."/>
            <person name="Fiebig A."/>
        </authorList>
    </citation>
    <scope>NUCLEOTIDE SEQUENCE</scope>
</reference>
<dbReference type="PANTHER" id="PTHR33448">
    <property type="entry name" value="CHLOROPLAST PROTEIN HCF243-RELATED"/>
    <property type="match status" value="1"/>
</dbReference>
<dbReference type="PANTHER" id="PTHR33448:SF3">
    <property type="entry name" value="OS09G0370000 PROTEIN"/>
    <property type="match status" value="1"/>
</dbReference>
<dbReference type="AlphaFoldDB" id="A0A7I8KBE4"/>
<feature type="region of interest" description="Disordered" evidence="1">
    <location>
        <begin position="72"/>
        <end position="105"/>
    </location>
</feature>
<feature type="region of interest" description="Disordered" evidence="1">
    <location>
        <begin position="203"/>
        <end position="278"/>
    </location>
</feature>
<dbReference type="OrthoDB" id="1919674at2759"/>
<feature type="compositionally biased region" description="Basic and acidic residues" evidence="1">
    <location>
        <begin position="267"/>
        <end position="278"/>
    </location>
</feature>
<name>A0A7I8KBE4_SPIIN</name>
<sequence length="315" mass="35008">MKRRGGNGGVSADLLVCLPSRGRLALTPKPICSPSRSSEAQKRHQLRSASRGRGSPMFRTNDSNAMMNAAGETISEEPSSPKVTCSGQIKVSRPKPTADSRGRSWQAVMDEVEKTHGRRRHGKARRWPQWTEAFFLFNAFRGFRFRLGCFGSLRRPADDSSTSAEEEEEEEDDGDDGEGERSGATQTAFSKWFMVLEESQNHHSRDKNIFDVEEKEDDDDDEERDCAGTASPPAAAPPPNALLLTRCRSTPGSRRAQGGRGAAAWDATRKEAKGEKKRVVMKRQATNFLEVSSDIAKETWVVGSFDLARSRSWKR</sequence>
<evidence type="ECO:0000313" key="3">
    <source>
        <dbReference type="Proteomes" id="UP000663760"/>
    </source>
</evidence>
<dbReference type="Proteomes" id="UP000663760">
    <property type="component" value="Chromosome 4"/>
</dbReference>
<dbReference type="EMBL" id="LR746267">
    <property type="protein sequence ID" value="CAA7395099.1"/>
    <property type="molecule type" value="Genomic_DNA"/>
</dbReference>
<feature type="region of interest" description="Disordered" evidence="1">
    <location>
        <begin position="25"/>
        <end position="60"/>
    </location>
</feature>